<dbReference type="KEGG" id="mbr:MONBRDRAFT_33447"/>
<protein>
    <recommendedName>
        <fullName evidence="3">GATA-type domain-containing protein</fullName>
    </recommendedName>
</protein>
<keyword evidence="5" id="KW-1185">Reference proteome</keyword>
<feature type="domain" description="GATA-type" evidence="3">
    <location>
        <begin position="178"/>
        <end position="215"/>
    </location>
</feature>
<keyword evidence="1" id="KW-0863">Zinc-finger</keyword>
<dbReference type="SMART" id="SM00401">
    <property type="entry name" value="ZnF_GATA"/>
    <property type="match status" value="1"/>
</dbReference>
<dbReference type="STRING" id="81824.A9V5G3"/>
<dbReference type="SUPFAM" id="SSF57716">
    <property type="entry name" value="Glucocorticoid receptor-like (DNA-binding domain)"/>
    <property type="match status" value="1"/>
</dbReference>
<dbReference type="InterPro" id="IPR053116">
    <property type="entry name" value="GATA-type_Znf_Regulator"/>
</dbReference>
<dbReference type="Pfam" id="PF00320">
    <property type="entry name" value="GATA"/>
    <property type="match status" value="1"/>
</dbReference>
<dbReference type="GO" id="GO:0048599">
    <property type="term" value="P:oocyte development"/>
    <property type="evidence" value="ECO:0000318"/>
    <property type="project" value="GO_Central"/>
</dbReference>
<dbReference type="GO" id="GO:0005634">
    <property type="term" value="C:nucleus"/>
    <property type="evidence" value="ECO:0000318"/>
    <property type="project" value="GO_Central"/>
</dbReference>
<feature type="region of interest" description="Disordered" evidence="2">
    <location>
        <begin position="136"/>
        <end position="164"/>
    </location>
</feature>
<dbReference type="PROSITE" id="PS50114">
    <property type="entry name" value="GATA_ZN_FINGER_2"/>
    <property type="match status" value="1"/>
</dbReference>
<proteinExistence type="predicted"/>
<dbReference type="RefSeq" id="XP_001747891.1">
    <property type="nucleotide sequence ID" value="XM_001747839.1"/>
</dbReference>
<sequence length="261" mass="28550">MAAMDMFDAVCREGPLNGNLPSPALSAATSSSECSLSETEAIQSLIADDFDPTTSDLFDSPIGSDFQGFETLFSLSLNDYNRIEPILPLDQDILNMPNMSNSIYNYGQDRLPAAPRSVLPLPDAVATLKMAPAPRSRMAMSKPKIARAPKSTPPRRASTGSNPVRLSAPATSINHRAQCACCQSTTTPMWREGPLVNNEPMKLCNACGIRWQKYGTCCLECRYVPRKQEKARGTCPYCQQQLPTNLTTRRRSLGTASAPRR</sequence>
<name>A9V5G3_MONBE</name>
<dbReference type="InterPro" id="IPR013088">
    <property type="entry name" value="Znf_NHR/GATA"/>
</dbReference>
<keyword evidence="1" id="KW-0479">Metal-binding</keyword>
<keyword evidence="1" id="KW-0862">Zinc</keyword>
<dbReference type="PANTHER" id="PTHR47341:SF1">
    <property type="entry name" value="GATA-TYPE ZINC FINGER PROTEIN 1"/>
    <property type="match status" value="1"/>
</dbReference>
<organism evidence="4 5">
    <name type="scientific">Monosiga brevicollis</name>
    <name type="common">Choanoflagellate</name>
    <dbReference type="NCBI Taxonomy" id="81824"/>
    <lineage>
        <taxon>Eukaryota</taxon>
        <taxon>Choanoflagellata</taxon>
        <taxon>Craspedida</taxon>
        <taxon>Salpingoecidae</taxon>
        <taxon>Monosiga</taxon>
    </lineage>
</organism>
<dbReference type="Proteomes" id="UP000001357">
    <property type="component" value="Unassembled WGS sequence"/>
</dbReference>
<dbReference type="GeneID" id="5893116"/>
<dbReference type="GO" id="GO:0006357">
    <property type="term" value="P:regulation of transcription by RNA polymerase II"/>
    <property type="evidence" value="ECO:0000318"/>
    <property type="project" value="GO_Central"/>
</dbReference>
<dbReference type="CDD" id="cd00202">
    <property type="entry name" value="ZnF_GATA"/>
    <property type="match status" value="1"/>
</dbReference>
<evidence type="ECO:0000313" key="4">
    <source>
        <dbReference type="EMBL" id="EDQ87278.1"/>
    </source>
</evidence>
<evidence type="ECO:0000313" key="5">
    <source>
        <dbReference type="Proteomes" id="UP000001357"/>
    </source>
</evidence>
<dbReference type="InterPro" id="IPR000679">
    <property type="entry name" value="Znf_GATA"/>
</dbReference>
<dbReference type="EMBL" id="CH991560">
    <property type="protein sequence ID" value="EDQ87278.1"/>
    <property type="molecule type" value="Genomic_DNA"/>
</dbReference>
<evidence type="ECO:0000259" key="3">
    <source>
        <dbReference type="PROSITE" id="PS50114"/>
    </source>
</evidence>
<gene>
    <name evidence="4" type="ORF">MONBRDRAFT_33447</name>
</gene>
<dbReference type="GO" id="GO:0007283">
    <property type="term" value="P:spermatogenesis"/>
    <property type="evidence" value="ECO:0000318"/>
    <property type="project" value="GO_Central"/>
</dbReference>
<reference evidence="4 5" key="1">
    <citation type="journal article" date="2008" name="Nature">
        <title>The genome of the choanoflagellate Monosiga brevicollis and the origin of metazoans.</title>
        <authorList>
            <consortium name="JGI Sequencing"/>
            <person name="King N."/>
            <person name="Westbrook M.J."/>
            <person name="Young S.L."/>
            <person name="Kuo A."/>
            <person name="Abedin M."/>
            <person name="Chapman J."/>
            <person name="Fairclough S."/>
            <person name="Hellsten U."/>
            <person name="Isogai Y."/>
            <person name="Letunic I."/>
            <person name="Marr M."/>
            <person name="Pincus D."/>
            <person name="Putnam N."/>
            <person name="Rokas A."/>
            <person name="Wright K.J."/>
            <person name="Zuzow R."/>
            <person name="Dirks W."/>
            <person name="Good M."/>
            <person name="Goodstein D."/>
            <person name="Lemons D."/>
            <person name="Li W."/>
            <person name="Lyons J.B."/>
            <person name="Morris A."/>
            <person name="Nichols S."/>
            <person name="Richter D.J."/>
            <person name="Salamov A."/>
            <person name="Bork P."/>
            <person name="Lim W.A."/>
            <person name="Manning G."/>
            <person name="Miller W.T."/>
            <person name="McGinnis W."/>
            <person name="Shapiro H."/>
            <person name="Tjian R."/>
            <person name="Grigoriev I.V."/>
            <person name="Rokhsar D."/>
        </authorList>
    </citation>
    <scope>NUCLEOTIDE SEQUENCE [LARGE SCALE GENOMIC DNA]</scope>
    <source>
        <strain evidence="5">MX1 / ATCC 50154</strain>
    </source>
</reference>
<evidence type="ECO:0000256" key="1">
    <source>
        <dbReference type="PROSITE-ProRule" id="PRU00094"/>
    </source>
</evidence>
<dbReference type="GO" id="GO:0043565">
    <property type="term" value="F:sequence-specific DNA binding"/>
    <property type="evidence" value="ECO:0007669"/>
    <property type="project" value="InterPro"/>
</dbReference>
<dbReference type="InParanoid" id="A9V5G3"/>
<dbReference type="AlphaFoldDB" id="A9V5G3"/>
<dbReference type="GO" id="GO:0008270">
    <property type="term" value="F:zinc ion binding"/>
    <property type="evidence" value="ECO:0007669"/>
    <property type="project" value="UniProtKB-KW"/>
</dbReference>
<evidence type="ECO:0000256" key="2">
    <source>
        <dbReference type="SAM" id="MobiDB-lite"/>
    </source>
</evidence>
<dbReference type="Gene3D" id="3.30.50.10">
    <property type="entry name" value="Erythroid Transcription Factor GATA-1, subunit A"/>
    <property type="match status" value="1"/>
</dbReference>
<dbReference type="PANTHER" id="PTHR47341">
    <property type="entry name" value="GATA-TYPE ZINC FINGER PROTEIN 1"/>
    <property type="match status" value="1"/>
</dbReference>
<accession>A9V5G3</accession>